<sequence length="377" mass="39119">MRTTFRTAAICLALGLLAACGGQDANGGASGRVGADVLEAARDRVAAAKAAPDGVGLDDALSSRPEKGKTVAFLKCPVATCATIAKGVEAATEALGWEFKLVDFGATPEEQNAAFEKAIQLEPDVIMQTSGSLDTLSNSLAKTKAAGIPVVEGSTSDVATGMGPDGNGIIAVLNGGAQLADNGSMIADWVLVDSDGKNPEVAVFSIPAITVLEHFGTGLEESLKAICEGCRVTTVNAQVADIGKSLPQTVVSHVQQNPGVKYVAFAFGGMSTGVSAALREAGMNDVRVIGETPSEPNLANLGHRTEHAWVGQDSTILGWRMVDAFARQVVGDDVAIAQGALLNNQLLVTGEYEPTGRDYEGYPNYAAEFQRLWRIAD</sequence>
<dbReference type="InterPro" id="IPR025997">
    <property type="entry name" value="SBP_2_dom"/>
</dbReference>
<organism evidence="6 7">
    <name type="scientific">Nocardioides humi</name>
    <dbReference type="NCBI Taxonomy" id="449461"/>
    <lineage>
        <taxon>Bacteria</taxon>
        <taxon>Bacillati</taxon>
        <taxon>Actinomycetota</taxon>
        <taxon>Actinomycetes</taxon>
        <taxon>Propionibacteriales</taxon>
        <taxon>Nocardioidaceae</taxon>
        <taxon>Nocardioides</taxon>
    </lineage>
</organism>
<name>A0ABN2AGT3_9ACTN</name>
<dbReference type="Proteomes" id="UP001500842">
    <property type="component" value="Unassembled WGS sequence"/>
</dbReference>
<dbReference type="PANTHER" id="PTHR46847">
    <property type="entry name" value="D-ALLOSE-BINDING PERIPLASMIC PROTEIN-RELATED"/>
    <property type="match status" value="1"/>
</dbReference>
<reference evidence="6 7" key="1">
    <citation type="journal article" date="2019" name="Int. J. Syst. Evol. Microbiol.">
        <title>The Global Catalogue of Microorganisms (GCM) 10K type strain sequencing project: providing services to taxonomists for standard genome sequencing and annotation.</title>
        <authorList>
            <consortium name="The Broad Institute Genomics Platform"/>
            <consortium name="The Broad Institute Genome Sequencing Center for Infectious Disease"/>
            <person name="Wu L."/>
            <person name="Ma J."/>
        </authorList>
    </citation>
    <scope>NUCLEOTIDE SEQUENCE [LARGE SCALE GENOMIC DNA]</scope>
    <source>
        <strain evidence="6 7">JCM 14942</strain>
    </source>
</reference>
<evidence type="ECO:0000256" key="3">
    <source>
        <dbReference type="ARBA" id="ARBA00022729"/>
    </source>
</evidence>
<dbReference type="Gene3D" id="3.40.50.2300">
    <property type="match status" value="2"/>
</dbReference>
<keyword evidence="7" id="KW-1185">Reference proteome</keyword>
<evidence type="ECO:0000256" key="1">
    <source>
        <dbReference type="ARBA" id="ARBA00004196"/>
    </source>
</evidence>
<evidence type="ECO:0000259" key="5">
    <source>
        <dbReference type="Pfam" id="PF13407"/>
    </source>
</evidence>
<evidence type="ECO:0000313" key="7">
    <source>
        <dbReference type="Proteomes" id="UP001500842"/>
    </source>
</evidence>
<protein>
    <recommendedName>
        <fullName evidence="5">Periplasmic binding protein domain-containing protein</fullName>
    </recommendedName>
</protein>
<evidence type="ECO:0000313" key="6">
    <source>
        <dbReference type="EMBL" id="GAA1518944.1"/>
    </source>
</evidence>
<evidence type="ECO:0000256" key="2">
    <source>
        <dbReference type="ARBA" id="ARBA00007639"/>
    </source>
</evidence>
<dbReference type="InterPro" id="IPR028082">
    <property type="entry name" value="Peripla_BP_I"/>
</dbReference>
<comment type="caution">
    <text evidence="6">The sequence shown here is derived from an EMBL/GenBank/DDBJ whole genome shotgun (WGS) entry which is preliminary data.</text>
</comment>
<gene>
    <name evidence="6" type="ORF">GCM10009788_23680</name>
</gene>
<feature type="domain" description="Periplasmic binding protein" evidence="5">
    <location>
        <begin position="84"/>
        <end position="331"/>
    </location>
</feature>
<dbReference type="EMBL" id="BAAAOR010000017">
    <property type="protein sequence ID" value="GAA1518944.1"/>
    <property type="molecule type" value="Genomic_DNA"/>
</dbReference>
<comment type="similarity">
    <text evidence="2">Belongs to the bacterial solute-binding protein 2 family.</text>
</comment>
<feature type="chain" id="PRO_5046374196" description="Periplasmic binding protein domain-containing protein" evidence="4">
    <location>
        <begin position="19"/>
        <end position="377"/>
    </location>
</feature>
<accession>A0ABN2AGT3</accession>
<comment type="subcellular location">
    <subcellularLocation>
        <location evidence="1">Cell envelope</location>
    </subcellularLocation>
</comment>
<evidence type="ECO:0000256" key="4">
    <source>
        <dbReference type="SAM" id="SignalP"/>
    </source>
</evidence>
<dbReference type="PROSITE" id="PS51257">
    <property type="entry name" value="PROKAR_LIPOPROTEIN"/>
    <property type="match status" value="1"/>
</dbReference>
<dbReference type="PANTHER" id="PTHR46847:SF1">
    <property type="entry name" value="D-ALLOSE-BINDING PERIPLASMIC PROTEIN-RELATED"/>
    <property type="match status" value="1"/>
</dbReference>
<keyword evidence="3 4" id="KW-0732">Signal</keyword>
<proteinExistence type="inferred from homology"/>
<dbReference type="Pfam" id="PF13407">
    <property type="entry name" value="Peripla_BP_4"/>
    <property type="match status" value="1"/>
</dbReference>
<dbReference type="RefSeq" id="WP_181410958.1">
    <property type="nucleotide sequence ID" value="NZ_BAAAOR010000017.1"/>
</dbReference>
<feature type="signal peptide" evidence="4">
    <location>
        <begin position="1"/>
        <end position="18"/>
    </location>
</feature>
<dbReference type="SUPFAM" id="SSF53822">
    <property type="entry name" value="Periplasmic binding protein-like I"/>
    <property type="match status" value="1"/>
</dbReference>